<evidence type="ECO:0000256" key="1">
    <source>
        <dbReference type="ARBA" id="ARBA00004651"/>
    </source>
</evidence>
<keyword evidence="7 9" id="KW-0472">Membrane</keyword>
<evidence type="ECO:0000256" key="9">
    <source>
        <dbReference type="SAM" id="Phobius"/>
    </source>
</evidence>
<feature type="domain" description="Peptidase C39" evidence="12">
    <location>
        <begin position="14"/>
        <end position="133"/>
    </location>
</feature>
<dbReference type="GO" id="GO:0015031">
    <property type="term" value="P:protein transport"/>
    <property type="evidence" value="ECO:0007669"/>
    <property type="project" value="UniProtKB-KW"/>
</dbReference>
<dbReference type="GO" id="GO:0006508">
    <property type="term" value="P:proteolysis"/>
    <property type="evidence" value="ECO:0007669"/>
    <property type="project" value="InterPro"/>
</dbReference>
<dbReference type="AlphaFoldDB" id="A0A6N2XLS0"/>
<dbReference type="Pfam" id="PF00005">
    <property type="entry name" value="ABC_tran"/>
    <property type="match status" value="1"/>
</dbReference>
<dbReference type="PROSITE" id="PS00211">
    <property type="entry name" value="ABC_TRANSPORTER_1"/>
    <property type="match status" value="1"/>
</dbReference>
<feature type="transmembrane region" description="Helical" evidence="9">
    <location>
        <begin position="308"/>
        <end position="326"/>
    </location>
</feature>
<dbReference type="PANTHER" id="PTHR24221">
    <property type="entry name" value="ATP-BINDING CASSETTE SUB-FAMILY B"/>
    <property type="match status" value="1"/>
</dbReference>
<comment type="subcellular location">
    <subcellularLocation>
        <location evidence="1">Cell membrane</location>
        <topology evidence="1">Multi-pass membrane protein</topology>
    </subcellularLocation>
</comment>
<dbReference type="Pfam" id="PF00664">
    <property type="entry name" value="ABC_membrane"/>
    <property type="match status" value="1"/>
</dbReference>
<dbReference type="CDD" id="cd03228">
    <property type="entry name" value="ABCC_MRP_Like"/>
    <property type="match status" value="1"/>
</dbReference>
<dbReference type="EMBL" id="CACRTI010000020">
    <property type="protein sequence ID" value="VYT55391.1"/>
    <property type="molecule type" value="Genomic_DNA"/>
</dbReference>
<dbReference type="SMART" id="SM00382">
    <property type="entry name" value="AAA"/>
    <property type="match status" value="1"/>
</dbReference>
<evidence type="ECO:0000256" key="6">
    <source>
        <dbReference type="ARBA" id="ARBA00022989"/>
    </source>
</evidence>
<dbReference type="GO" id="GO:0005886">
    <property type="term" value="C:plasma membrane"/>
    <property type="evidence" value="ECO:0007669"/>
    <property type="project" value="UniProtKB-SubCell"/>
</dbReference>
<evidence type="ECO:0000259" key="10">
    <source>
        <dbReference type="PROSITE" id="PS50893"/>
    </source>
</evidence>
<feature type="transmembrane region" description="Helical" evidence="9">
    <location>
        <begin position="168"/>
        <end position="188"/>
    </location>
</feature>
<dbReference type="PROSITE" id="PS50893">
    <property type="entry name" value="ABC_TRANSPORTER_2"/>
    <property type="match status" value="1"/>
</dbReference>
<dbReference type="InterPro" id="IPR017871">
    <property type="entry name" value="ABC_transporter-like_CS"/>
</dbReference>
<keyword evidence="3" id="KW-0547">Nucleotide-binding</keyword>
<dbReference type="SUPFAM" id="SSF52540">
    <property type="entry name" value="P-loop containing nucleoside triphosphate hydrolases"/>
    <property type="match status" value="1"/>
</dbReference>
<feature type="transmembrane region" description="Helical" evidence="9">
    <location>
        <begin position="392"/>
        <end position="411"/>
    </location>
</feature>
<dbReference type="Gene3D" id="3.40.50.300">
    <property type="entry name" value="P-loop containing nucleotide triphosphate hydrolases"/>
    <property type="match status" value="1"/>
</dbReference>
<evidence type="ECO:0000256" key="8">
    <source>
        <dbReference type="ARBA" id="ARBA00043264"/>
    </source>
</evidence>
<dbReference type="PANTHER" id="PTHR24221:SF654">
    <property type="entry name" value="ATP-BINDING CASSETTE SUB-FAMILY B MEMBER 6"/>
    <property type="match status" value="1"/>
</dbReference>
<evidence type="ECO:0000313" key="13">
    <source>
        <dbReference type="EMBL" id="VYT55391.1"/>
    </source>
</evidence>
<dbReference type="InterPro" id="IPR036640">
    <property type="entry name" value="ABC1_TM_sf"/>
</dbReference>
<evidence type="ECO:0000256" key="4">
    <source>
        <dbReference type="ARBA" id="ARBA00022840"/>
    </source>
</evidence>
<evidence type="ECO:0000259" key="11">
    <source>
        <dbReference type="PROSITE" id="PS50929"/>
    </source>
</evidence>
<dbReference type="InterPro" id="IPR005074">
    <property type="entry name" value="Peptidase_C39"/>
</dbReference>
<organism evidence="13">
    <name type="scientific">Citrobacter amalonaticus</name>
    <dbReference type="NCBI Taxonomy" id="35703"/>
    <lineage>
        <taxon>Bacteria</taxon>
        <taxon>Pseudomonadati</taxon>
        <taxon>Pseudomonadota</taxon>
        <taxon>Gammaproteobacteria</taxon>
        <taxon>Enterobacterales</taxon>
        <taxon>Enterobacteriaceae</taxon>
        <taxon>Citrobacter</taxon>
    </lineage>
</organism>
<keyword evidence="6 9" id="KW-1133">Transmembrane helix</keyword>
<gene>
    <name evidence="13" type="primary">lagD</name>
    <name evidence="13" type="ORF">CALFYP1_01652</name>
</gene>
<evidence type="ECO:0000256" key="5">
    <source>
        <dbReference type="ARBA" id="ARBA00022927"/>
    </source>
</evidence>
<feature type="domain" description="ABC transmembrane type-1" evidence="11">
    <location>
        <begin position="172"/>
        <end position="449"/>
    </location>
</feature>
<dbReference type="Pfam" id="PF03412">
    <property type="entry name" value="Peptidase_C39"/>
    <property type="match status" value="1"/>
</dbReference>
<dbReference type="GO" id="GO:0140359">
    <property type="term" value="F:ABC-type transporter activity"/>
    <property type="evidence" value="ECO:0007669"/>
    <property type="project" value="InterPro"/>
</dbReference>
<keyword evidence="5" id="KW-0653">Protein transport</keyword>
<dbReference type="Gene3D" id="1.20.1560.10">
    <property type="entry name" value="ABC transporter type 1, transmembrane domain"/>
    <property type="match status" value="1"/>
</dbReference>
<dbReference type="PROSITE" id="PS50929">
    <property type="entry name" value="ABC_TM1F"/>
    <property type="match status" value="1"/>
</dbReference>
<keyword evidence="2 9" id="KW-0812">Transmembrane</keyword>
<evidence type="ECO:0000256" key="7">
    <source>
        <dbReference type="ARBA" id="ARBA00023136"/>
    </source>
</evidence>
<dbReference type="InterPro" id="IPR003593">
    <property type="entry name" value="AAA+_ATPase"/>
</dbReference>
<evidence type="ECO:0000256" key="2">
    <source>
        <dbReference type="ARBA" id="ARBA00022692"/>
    </source>
</evidence>
<keyword evidence="8" id="KW-0080">Bacteriocin transport</keyword>
<dbReference type="InterPro" id="IPR003439">
    <property type="entry name" value="ABC_transporter-like_ATP-bd"/>
</dbReference>
<dbReference type="GO" id="GO:0005524">
    <property type="term" value="F:ATP binding"/>
    <property type="evidence" value="ECO:0007669"/>
    <property type="project" value="UniProtKB-KW"/>
</dbReference>
<feature type="domain" description="ABC transporter" evidence="10">
    <location>
        <begin position="484"/>
        <end position="705"/>
    </location>
</feature>
<dbReference type="Gene3D" id="3.90.70.10">
    <property type="entry name" value="Cysteine proteinases"/>
    <property type="match status" value="1"/>
</dbReference>
<protein>
    <submittedName>
        <fullName evidence="13">Lactococcin-G-processing and transport ATP-binding protein LagD</fullName>
        <ecNumber evidence="13">3.4.22.-</ecNumber>
    </submittedName>
</protein>
<evidence type="ECO:0000256" key="3">
    <source>
        <dbReference type="ARBA" id="ARBA00022741"/>
    </source>
</evidence>
<dbReference type="InterPro" id="IPR027417">
    <property type="entry name" value="P-loop_NTPase"/>
</dbReference>
<keyword evidence="13" id="KW-0378">Hydrolase</keyword>
<dbReference type="GO" id="GO:0043213">
    <property type="term" value="P:bacteriocin transport"/>
    <property type="evidence" value="ECO:0007669"/>
    <property type="project" value="UniProtKB-KW"/>
</dbReference>
<dbReference type="InterPro" id="IPR039421">
    <property type="entry name" value="Type_1_exporter"/>
</dbReference>
<keyword evidence="4 13" id="KW-0067">ATP-binding</keyword>
<feature type="transmembrane region" description="Helical" evidence="9">
    <location>
        <begin position="208"/>
        <end position="228"/>
    </location>
</feature>
<dbReference type="SUPFAM" id="SSF90123">
    <property type="entry name" value="ABC transporter transmembrane region"/>
    <property type="match status" value="1"/>
</dbReference>
<keyword evidence="5" id="KW-0813">Transport</keyword>
<dbReference type="InterPro" id="IPR011527">
    <property type="entry name" value="ABC1_TM_dom"/>
</dbReference>
<feature type="transmembrane region" description="Helical" evidence="9">
    <location>
        <begin position="285"/>
        <end position="302"/>
    </location>
</feature>
<name>A0A6N2XLS0_CITAM</name>
<dbReference type="GO" id="GO:0008233">
    <property type="term" value="F:peptidase activity"/>
    <property type="evidence" value="ECO:0007669"/>
    <property type="project" value="InterPro"/>
</dbReference>
<evidence type="ECO:0000259" key="12">
    <source>
        <dbReference type="PROSITE" id="PS50990"/>
    </source>
</evidence>
<dbReference type="GO" id="GO:0016887">
    <property type="term" value="F:ATP hydrolysis activity"/>
    <property type="evidence" value="ECO:0007669"/>
    <property type="project" value="InterPro"/>
</dbReference>
<proteinExistence type="predicted"/>
<dbReference type="PROSITE" id="PS50990">
    <property type="entry name" value="PEPTIDASE_C39"/>
    <property type="match status" value="1"/>
</dbReference>
<sequence length="705" mass="77542">MIKMTTTIPNLIFQEETNECGLACVAMLAQTQGQPVSLATLREWFPASDHGTSLDTLMSILARLGIATTPVLFEHDELSDLPLPAILHYGASHYVLLAWRKGNHVCVMNPAIGEQWLPFAALKPEISGYALIVEPEQAVAADPDLPLSTTAQSAPRAMSMQETAAVPGIYRLMLLTFLVSLTLFLMPTMVSNAINQAFSSVESSDFPYGWFILAFVASSLMALGVRVISERFIKRFVLIHSGVGFSRLLHNPLRFFEKRAPGEIFSRFTAWQIGLLQKIELDNGLRSDWVICTIALAIMFWIAPVLAAISAVGVTVMGGISVWAVIRDRWFTQQLQLKSATLNDFFMETIQGILTVKTAGLEGQRQGQFAGFSRDLFSCLQRQKVYQQVKEGLYQLTGSLEMVVFMLVVLPMVHSKLISLGDFFAYSFLRQIFTSYVTRIFYAIIQKSQLNVIDTRAHALFAPRDEAKPASFAMQLPTDTAPDLTFASLCYGYDPARPVLSSVSLSLRAGDQIAIVGESGAGKSTLLRLIAGLFSPQAGGCYAADAALPSQQLAQFVCLQSQEDILFNASVRENITLFDAHYRERDRGRIEALLESLALGEVIRGLPGGIDALIRESHAALSLGQRQRLLLARALYSSRPVLLLDEPTANLDDDTAAIVMETIHAHCQKAGKSLIVVTHSDAILSRFQRVYQLNDGTLSPLEVNV</sequence>
<dbReference type="EC" id="3.4.22.-" evidence="13"/>
<accession>A0A6N2XLS0</accession>
<reference evidence="13" key="1">
    <citation type="submission" date="2019-11" db="EMBL/GenBank/DDBJ databases">
        <authorList>
            <person name="Feng L."/>
        </authorList>
    </citation>
    <scope>NUCLEOTIDE SEQUENCE</scope>
    <source>
        <strain evidence="13">CAmalonaticusLFYP1</strain>
    </source>
</reference>